<dbReference type="Gene3D" id="2.130.10.10">
    <property type="entry name" value="YVTN repeat-like/Quinoprotein amine dehydrogenase"/>
    <property type="match status" value="2"/>
</dbReference>
<dbReference type="InterPro" id="IPR036322">
    <property type="entry name" value="WD40_repeat_dom_sf"/>
</dbReference>
<dbReference type="OrthoDB" id="538223at2759"/>
<organism evidence="4 5">
    <name type="scientific">Capsaspora owczarzaki (strain ATCC 30864)</name>
    <dbReference type="NCBI Taxonomy" id="595528"/>
    <lineage>
        <taxon>Eukaryota</taxon>
        <taxon>Filasterea</taxon>
        <taxon>Capsaspora</taxon>
    </lineage>
</organism>
<feature type="repeat" description="WD" evidence="3">
    <location>
        <begin position="153"/>
        <end position="194"/>
    </location>
</feature>
<evidence type="ECO:0000256" key="2">
    <source>
        <dbReference type="ARBA" id="ARBA00022737"/>
    </source>
</evidence>
<evidence type="ECO:0000313" key="5">
    <source>
        <dbReference type="Proteomes" id="UP000008743"/>
    </source>
</evidence>
<dbReference type="PANTHER" id="PTHR19878">
    <property type="entry name" value="AUTOPHAGY PROTEIN 16-LIKE"/>
    <property type="match status" value="1"/>
</dbReference>
<dbReference type="SUPFAM" id="SSF50978">
    <property type="entry name" value="WD40 repeat-like"/>
    <property type="match status" value="1"/>
</dbReference>
<dbReference type="PRINTS" id="PR00320">
    <property type="entry name" value="GPROTEINBRPT"/>
</dbReference>
<dbReference type="PhylomeDB" id="A0A0D2WLL7"/>
<dbReference type="PROSITE" id="PS50082">
    <property type="entry name" value="WD_REPEATS_2"/>
    <property type="match status" value="6"/>
</dbReference>
<dbReference type="InterPro" id="IPR019775">
    <property type="entry name" value="WD40_repeat_CS"/>
</dbReference>
<dbReference type="InterPro" id="IPR020472">
    <property type="entry name" value="WD40_PAC1"/>
</dbReference>
<dbReference type="InterPro" id="IPR045160">
    <property type="entry name" value="ATG16"/>
</dbReference>
<sequence>MNRTSTISDKTVKIWDAKSGKSTLTLSGAMQGIMCVSFNTKDDLIVAGSNDNATRVWSSQTGRLRHTLTGHLSKIFATRFVGDSSKVISGSHDRTIKIWDLAKGYCIKTIFSFSSCNDVILGDDSGTALVSGHVDNHIRFWDSRTGDCTSEITGIHTGQITSLAVSTDRRVVLSNSRDNTMKLIDVRMLQVVNTLFHDSYRPGVNWSKACFSPDGRYVAAANGDGSVLFWNLTTGKMEKTFKEHPNNCNAVAWHPAGHQVISCDKDKNVVVYE</sequence>
<dbReference type="PANTHER" id="PTHR19878:SF8">
    <property type="entry name" value="AUTOPHAGY-RELATED 16, ISOFORM F"/>
    <property type="match status" value="1"/>
</dbReference>
<dbReference type="GO" id="GO:0000045">
    <property type="term" value="P:autophagosome assembly"/>
    <property type="evidence" value="ECO:0007669"/>
    <property type="project" value="InterPro"/>
</dbReference>
<dbReference type="EMBL" id="KE346362">
    <property type="protein sequence ID" value="KJE90803.1"/>
    <property type="molecule type" value="Genomic_DNA"/>
</dbReference>
<feature type="repeat" description="WD" evidence="3">
    <location>
        <begin position="241"/>
        <end position="273"/>
    </location>
</feature>
<dbReference type="GO" id="GO:0034045">
    <property type="term" value="C:phagophore assembly site membrane"/>
    <property type="evidence" value="ECO:0007669"/>
    <property type="project" value="TreeGrafter"/>
</dbReference>
<dbReference type="STRING" id="595528.A0A0D2WLL7"/>
<dbReference type="InterPro" id="IPR001680">
    <property type="entry name" value="WD40_rpt"/>
</dbReference>
<keyword evidence="2" id="KW-0677">Repeat</keyword>
<evidence type="ECO:0000256" key="3">
    <source>
        <dbReference type="PROSITE-ProRule" id="PRU00221"/>
    </source>
</evidence>
<evidence type="ECO:0000313" key="4">
    <source>
        <dbReference type="EMBL" id="KJE90803.1"/>
    </source>
</evidence>
<dbReference type="RefSeq" id="XP_004348799.1">
    <property type="nucleotide sequence ID" value="XM_004348749.1"/>
</dbReference>
<dbReference type="GO" id="GO:0000421">
    <property type="term" value="C:autophagosome membrane"/>
    <property type="evidence" value="ECO:0007669"/>
    <property type="project" value="TreeGrafter"/>
</dbReference>
<dbReference type="PROSITE" id="PS00678">
    <property type="entry name" value="WD_REPEATS_1"/>
    <property type="match status" value="2"/>
</dbReference>
<feature type="repeat" description="WD" evidence="3">
    <location>
        <begin position="211"/>
        <end position="240"/>
    </location>
</feature>
<dbReference type="InterPro" id="IPR015943">
    <property type="entry name" value="WD40/YVTN_repeat-like_dom_sf"/>
</dbReference>
<dbReference type="SMART" id="SM00320">
    <property type="entry name" value="WD40"/>
    <property type="match status" value="6"/>
</dbReference>
<dbReference type="InParanoid" id="A0A0D2WLL7"/>
<dbReference type="CDD" id="cd00200">
    <property type="entry name" value="WD40"/>
    <property type="match status" value="1"/>
</dbReference>
<proteinExistence type="predicted"/>
<dbReference type="GO" id="GO:0034274">
    <property type="term" value="C:Atg12-Atg5-Atg16 complex"/>
    <property type="evidence" value="ECO:0007669"/>
    <property type="project" value="TreeGrafter"/>
</dbReference>
<evidence type="ECO:0000256" key="1">
    <source>
        <dbReference type="ARBA" id="ARBA00022574"/>
    </source>
</evidence>
<keyword evidence="5" id="KW-1185">Reference proteome</keyword>
<gene>
    <name evidence="4" type="ORF">CAOG_002049</name>
</gene>
<feature type="repeat" description="WD" evidence="3">
    <location>
        <begin position="68"/>
        <end position="109"/>
    </location>
</feature>
<dbReference type="AlphaFoldDB" id="A0A0D2WLL7"/>
<accession>A0A0D2WLL7</accession>
<feature type="repeat" description="WD" evidence="3">
    <location>
        <begin position="26"/>
        <end position="67"/>
    </location>
</feature>
<dbReference type="eggNOG" id="KOG0288">
    <property type="taxonomic scope" value="Eukaryota"/>
</dbReference>
<name>A0A0D2WLL7_CAPO3</name>
<dbReference type="Pfam" id="PF00400">
    <property type="entry name" value="WD40"/>
    <property type="match status" value="5"/>
</dbReference>
<dbReference type="Proteomes" id="UP000008743">
    <property type="component" value="Unassembled WGS sequence"/>
</dbReference>
<dbReference type="GO" id="GO:0043495">
    <property type="term" value="F:protein-membrane adaptor activity"/>
    <property type="evidence" value="ECO:0007669"/>
    <property type="project" value="TreeGrafter"/>
</dbReference>
<dbReference type="OMA" id="WDAWDRS"/>
<reference evidence="5" key="1">
    <citation type="submission" date="2011-02" db="EMBL/GenBank/DDBJ databases">
        <title>The Genome Sequence of Capsaspora owczarzaki ATCC 30864.</title>
        <authorList>
            <person name="Russ C."/>
            <person name="Cuomo C."/>
            <person name="Burger G."/>
            <person name="Gray M.W."/>
            <person name="Holland P.W.H."/>
            <person name="King N."/>
            <person name="Lang F.B.F."/>
            <person name="Roger A.J."/>
            <person name="Ruiz-Trillo I."/>
            <person name="Young S.K."/>
            <person name="Zeng Q."/>
            <person name="Gargeya S."/>
            <person name="Alvarado L."/>
            <person name="Berlin A."/>
            <person name="Chapman S.B."/>
            <person name="Chen Z."/>
            <person name="Freedman E."/>
            <person name="Gellesch M."/>
            <person name="Goldberg J."/>
            <person name="Griggs A."/>
            <person name="Gujja S."/>
            <person name="Heilman E."/>
            <person name="Heiman D."/>
            <person name="Howarth C."/>
            <person name="Mehta T."/>
            <person name="Neiman D."/>
            <person name="Pearson M."/>
            <person name="Roberts A."/>
            <person name="Saif S."/>
            <person name="Shea T."/>
            <person name="Shenoy N."/>
            <person name="Sisk P."/>
            <person name="Stolte C."/>
            <person name="Sykes S."/>
            <person name="White J."/>
            <person name="Yandava C."/>
            <person name="Haas B."/>
            <person name="Nusbaum C."/>
            <person name="Birren B."/>
        </authorList>
    </citation>
    <scope>NUCLEOTIDE SEQUENCE</scope>
    <source>
        <strain evidence="5">ATCC 30864</strain>
    </source>
</reference>
<feature type="repeat" description="WD" evidence="3">
    <location>
        <begin position="125"/>
        <end position="151"/>
    </location>
</feature>
<keyword evidence="1 3" id="KW-0853">WD repeat</keyword>
<protein>
    <submittedName>
        <fullName evidence="4">WD40 repeat-containing protein</fullName>
    </submittedName>
</protein>
<dbReference type="PROSITE" id="PS50294">
    <property type="entry name" value="WD_REPEATS_REGION"/>
    <property type="match status" value="3"/>
</dbReference>